<protein>
    <submittedName>
        <fullName evidence="3">Uncharacterized protein LOC112905446</fullName>
    </submittedName>
</protein>
<proteinExistence type="predicted"/>
<name>A0A7F5RCK2_AGRPL</name>
<dbReference type="OrthoDB" id="6776697at2759"/>
<keyword evidence="2" id="KW-1185">Reference proteome</keyword>
<evidence type="ECO:0000259" key="1">
    <source>
        <dbReference type="Pfam" id="PF17921"/>
    </source>
</evidence>
<dbReference type="AlphaFoldDB" id="A0A7F5RCK2"/>
<sequence>MKKTSKILNLPITHQYYWTDSTIVLSWLSEISGNWKTFVSNRISEIQSLTDVNYWRHVPTKYNPADLISRGTTTSDLINNKLWWNGPVWLKSDTTNWPITPPNIYQKTDVERKRVVFLIITVQELHVFGKFSNYLKLQRVIAYSLRFINNIKNKTNKLYGNISTNELERASLTIIKHIQAITFPSEISNLQSNKPLDRKSKLLPLAPFLDNNGLLRVGGRLKHAELDFSIKHPAILPSNHHVTKLLVQYEHEKLLHGGQQLTLASLRQQYWPINGRSIVRQVLHKCLRCFRTNPKGTVPPTMGNLPVKRLQTAPALNKILTQNRVLLLWIPGFSDITGNELANDLTNAGAQQQLTRPEPAVGICNSLNGALQDWETHHR</sequence>
<feature type="domain" description="Integrase zinc-binding" evidence="1">
    <location>
        <begin position="241"/>
        <end position="294"/>
    </location>
</feature>
<organism evidence="2 3">
    <name type="scientific">Agrilus planipennis</name>
    <name type="common">Emerald ash borer</name>
    <name type="synonym">Agrilus marcopoli</name>
    <dbReference type="NCBI Taxonomy" id="224129"/>
    <lineage>
        <taxon>Eukaryota</taxon>
        <taxon>Metazoa</taxon>
        <taxon>Ecdysozoa</taxon>
        <taxon>Arthropoda</taxon>
        <taxon>Hexapoda</taxon>
        <taxon>Insecta</taxon>
        <taxon>Pterygota</taxon>
        <taxon>Neoptera</taxon>
        <taxon>Endopterygota</taxon>
        <taxon>Coleoptera</taxon>
        <taxon>Polyphaga</taxon>
        <taxon>Elateriformia</taxon>
        <taxon>Buprestoidea</taxon>
        <taxon>Buprestidae</taxon>
        <taxon>Agrilinae</taxon>
        <taxon>Agrilus</taxon>
    </lineage>
</organism>
<accession>A0A7F5RCK2</accession>
<dbReference type="PANTHER" id="PTHR47331">
    <property type="entry name" value="PHD-TYPE DOMAIN-CONTAINING PROTEIN"/>
    <property type="match status" value="1"/>
</dbReference>
<dbReference type="Proteomes" id="UP000192223">
    <property type="component" value="Unplaced"/>
</dbReference>
<dbReference type="KEGG" id="apln:112905446"/>
<evidence type="ECO:0000313" key="2">
    <source>
        <dbReference type="Proteomes" id="UP000192223"/>
    </source>
</evidence>
<reference evidence="3" key="1">
    <citation type="submission" date="2025-08" db="UniProtKB">
        <authorList>
            <consortium name="RefSeq"/>
        </authorList>
    </citation>
    <scope>IDENTIFICATION</scope>
    <source>
        <tissue evidence="3">Entire body</tissue>
    </source>
</reference>
<dbReference type="PANTHER" id="PTHR47331:SF5">
    <property type="entry name" value="RIBONUCLEASE H"/>
    <property type="match status" value="1"/>
</dbReference>
<dbReference type="RefSeq" id="XP_025833702.1">
    <property type="nucleotide sequence ID" value="XM_025977917.1"/>
</dbReference>
<dbReference type="GeneID" id="112905446"/>
<dbReference type="Pfam" id="PF17921">
    <property type="entry name" value="Integrase_H2C2"/>
    <property type="match status" value="1"/>
</dbReference>
<gene>
    <name evidence="3" type="primary">LOC112905446</name>
</gene>
<evidence type="ECO:0000313" key="3">
    <source>
        <dbReference type="RefSeq" id="XP_025833702.1"/>
    </source>
</evidence>
<dbReference type="InParanoid" id="A0A7F5RCK2"/>
<dbReference type="InterPro" id="IPR041588">
    <property type="entry name" value="Integrase_H2C2"/>
</dbReference>